<sequence>MNMFSKKKEEINEEYFKKGVAQVNDGDVDIAANSQKQAEDKIMNAGALRKYTEIGKLMFSMLNDFRNGSYTNIPWFTIASIAFTMLYVINPFDIMPDFIPGIGYVDDFAILTFSIRFMETDLHKYLDWKLDSNEE</sequence>
<proteinExistence type="predicted"/>
<comment type="subcellular location">
    <subcellularLocation>
        <location evidence="1">Endomembrane system</location>
        <topology evidence="1">Multi-pass membrane protein</topology>
    </subcellularLocation>
</comment>
<name>A0A1M5JDC8_SALEC</name>
<dbReference type="GO" id="GO:0012505">
    <property type="term" value="C:endomembrane system"/>
    <property type="evidence" value="ECO:0007669"/>
    <property type="project" value="UniProtKB-SubCell"/>
</dbReference>
<dbReference type="InterPro" id="IPR010652">
    <property type="entry name" value="DUF1232"/>
</dbReference>
<reference evidence="8" key="1">
    <citation type="submission" date="2016-11" db="EMBL/GenBank/DDBJ databases">
        <authorList>
            <person name="Varghese N."/>
            <person name="Submissions S."/>
        </authorList>
    </citation>
    <scope>NUCLEOTIDE SEQUENCE [LARGE SCALE GENOMIC DNA]</scope>
    <source>
        <strain evidence="8">DSM 24579</strain>
    </source>
</reference>
<gene>
    <name evidence="7" type="ORF">SAMN05444483_11080</name>
</gene>
<dbReference type="STRING" id="1073325.SAMN05444483_11080"/>
<evidence type="ECO:0000259" key="6">
    <source>
        <dbReference type="Pfam" id="PF06803"/>
    </source>
</evidence>
<evidence type="ECO:0000256" key="4">
    <source>
        <dbReference type="ARBA" id="ARBA00023136"/>
    </source>
</evidence>
<accession>A0A1M5JDC8</accession>
<feature type="transmembrane region" description="Helical" evidence="5">
    <location>
        <begin position="73"/>
        <end position="92"/>
    </location>
</feature>
<evidence type="ECO:0000313" key="7">
    <source>
        <dbReference type="EMBL" id="SHG38521.1"/>
    </source>
</evidence>
<dbReference type="Pfam" id="PF06803">
    <property type="entry name" value="DUF1232"/>
    <property type="match status" value="1"/>
</dbReference>
<keyword evidence="8" id="KW-1185">Reference proteome</keyword>
<protein>
    <submittedName>
        <fullName evidence="7">Uncharacterized membrane protein YkvA, DUF1232 family</fullName>
    </submittedName>
</protein>
<dbReference type="AlphaFoldDB" id="A0A1M5JDC8"/>
<evidence type="ECO:0000256" key="2">
    <source>
        <dbReference type="ARBA" id="ARBA00022692"/>
    </source>
</evidence>
<evidence type="ECO:0000256" key="1">
    <source>
        <dbReference type="ARBA" id="ARBA00004127"/>
    </source>
</evidence>
<keyword evidence="2 5" id="KW-0812">Transmembrane</keyword>
<keyword evidence="3 5" id="KW-1133">Transmembrane helix</keyword>
<dbReference type="RefSeq" id="WP_245812590.1">
    <property type="nucleotide sequence ID" value="NZ_FQVT01000010.1"/>
</dbReference>
<evidence type="ECO:0000313" key="8">
    <source>
        <dbReference type="Proteomes" id="UP000183945"/>
    </source>
</evidence>
<evidence type="ECO:0000256" key="3">
    <source>
        <dbReference type="ARBA" id="ARBA00022989"/>
    </source>
</evidence>
<feature type="domain" description="DUF1232" evidence="6">
    <location>
        <begin position="78"/>
        <end position="113"/>
    </location>
</feature>
<dbReference type="Proteomes" id="UP000183945">
    <property type="component" value="Unassembled WGS sequence"/>
</dbReference>
<keyword evidence="4 5" id="KW-0472">Membrane</keyword>
<organism evidence="7 8">
    <name type="scientific">Salegentibacter echinorum</name>
    <dbReference type="NCBI Taxonomy" id="1073325"/>
    <lineage>
        <taxon>Bacteria</taxon>
        <taxon>Pseudomonadati</taxon>
        <taxon>Bacteroidota</taxon>
        <taxon>Flavobacteriia</taxon>
        <taxon>Flavobacteriales</taxon>
        <taxon>Flavobacteriaceae</taxon>
        <taxon>Salegentibacter</taxon>
    </lineage>
</organism>
<evidence type="ECO:0000256" key="5">
    <source>
        <dbReference type="SAM" id="Phobius"/>
    </source>
</evidence>
<dbReference type="EMBL" id="FQVT01000010">
    <property type="protein sequence ID" value="SHG38521.1"/>
    <property type="molecule type" value="Genomic_DNA"/>
</dbReference>